<evidence type="ECO:0000256" key="2">
    <source>
        <dbReference type="ARBA" id="ARBA00010112"/>
    </source>
</evidence>
<comment type="subcellular location">
    <subcellularLocation>
        <location evidence="1">Secreted</location>
    </subcellularLocation>
</comment>
<evidence type="ECO:0000313" key="6">
    <source>
        <dbReference type="EMBL" id="KAI1728082.1"/>
    </source>
</evidence>
<feature type="chain" id="PRO_5041965535" evidence="5">
    <location>
        <begin position="25"/>
        <end position="147"/>
    </location>
</feature>
<evidence type="ECO:0000256" key="4">
    <source>
        <dbReference type="ARBA" id="ARBA00022729"/>
    </source>
</evidence>
<dbReference type="PANTHER" id="PTHR21700">
    <property type="entry name" value="TRANSTHYRETIN-LIKE FAMILY PROTEIN-RELATED"/>
    <property type="match status" value="1"/>
</dbReference>
<keyword evidence="7" id="KW-1185">Reference proteome</keyword>
<feature type="signal peptide" evidence="5">
    <location>
        <begin position="1"/>
        <end position="24"/>
    </location>
</feature>
<dbReference type="GO" id="GO:0009986">
    <property type="term" value="C:cell surface"/>
    <property type="evidence" value="ECO:0007669"/>
    <property type="project" value="InterPro"/>
</dbReference>
<keyword evidence="3" id="KW-0964">Secreted</keyword>
<organism evidence="6 7">
    <name type="scientific">Ditylenchus destructor</name>
    <dbReference type="NCBI Taxonomy" id="166010"/>
    <lineage>
        <taxon>Eukaryota</taxon>
        <taxon>Metazoa</taxon>
        <taxon>Ecdysozoa</taxon>
        <taxon>Nematoda</taxon>
        <taxon>Chromadorea</taxon>
        <taxon>Rhabditida</taxon>
        <taxon>Tylenchina</taxon>
        <taxon>Tylenchomorpha</taxon>
        <taxon>Sphaerularioidea</taxon>
        <taxon>Anguinidae</taxon>
        <taxon>Anguininae</taxon>
        <taxon>Ditylenchus</taxon>
    </lineage>
</organism>
<evidence type="ECO:0000256" key="5">
    <source>
        <dbReference type="SAM" id="SignalP"/>
    </source>
</evidence>
<sequence>MATSMIVSASIFFVFLLLLQSAQQASIRPTQSIGVRGRLTCKGKPAANVLVKLYDHDTFTKDDKIASGRSDGSGNFMISGQAHEVTRITPKFNIYHDCDDWKPCQRKVSIYIPKSYISSGNSARNVYDAGSLELSGKFPGESRDCLH</sequence>
<dbReference type="AlphaFoldDB" id="A0AAD4NDD8"/>
<dbReference type="EMBL" id="JAKKPZ010000001">
    <property type="protein sequence ID" value="KAI1728082.1"/>
    <property type="molecule type" value="Genomic_DNA"/>
</dbReference>
<proteinExistence type="inferred from homology"/>
<dbReference type="Gene3D" id="2.60.40.3330">
    <property type="match status" value="1"/>
</dbReference>
<accession>A0AAD4NDD8</accession>
<comment type="caution">
    <text evidence="6">The sequence shown here is derived from an EMBL/GenBank/DDBJ whole genome shotgun (WGS) entry which is preliminary data.</text>
</comment>
<dbReference type="Pfam" id="PF01060">
    <property type="entry name" value="TTR-52"/>
    <property type="match status" value="1"/>
</dbReference>
<dbReference type="Proteomes" id="UP001201812">
    <property type="component" value="Unassembled WGS sequence"/>
</dbReference>
<evidence type="ECO:0000256" key="3">
    <source>
        <dbReference type="ARBA" id="ARBA00022525"/>
    </source>
</evidence>
<protein>
    <submittedName>
        <fullName evidence="6">Transthyretin-like family domain-containing protein</fullName>
    </submittedName>
</protein>
<evidence type="ECO:0000313" key="7">
    <source>
        <dbReference type="Proteomes" id="UP001201812"/>
    </source>
</evidence>
<dbReference type="InterPro" id="IPR038479">
    <property type="entry name" value="Transthyretin-like_sf"/>
</dbReference>
<name>A0AAD4NDD8_9BILA</name>
<keyword evidence="4 5" id="KW-0732">Signal</keyword>
<reference evidence="6" key="1">
    <citation type="submission" date="2022-01" db="EMBL/GenBank/DDBJ databases">
        <title>Genome Sequence Resource for Two Populations of Ditylenchus destructor, the Migratory Endoparasitic Phytonematode.</title>
        <authorList>
            <person name="Zhang H."/>
            <person name="Lin R."/>
            <person name="Xie B."/>
        </authorList>
    </citation>
    <scope>NUCLEOTIDE SEQUENCE</scope>
    <source>
        <strain evidence="6">BazhouSP</strain>
    </source>
</reference>
<comment type="similarity">
    <text evidence="2">Belongs to the nematode transthyretin-like family.</text>
</comment>
<gene>
    <name evidence="6" type="ORF">DdX_00236</name>
</gene>
<dbReference type="PANTHER" id="PTHR21700:SF3">
    <property type="entry name" value="TRANSTHYRETIN-LIKE PROTEIN 5"/>
    <property type="match status" value="1"/>
</dbReference>
<evidence type="ECO:0000256" key="1">
    <source>
        <dbReference type="ARBA" id="ARBA00004613"/>
    </source>
</evidence>
<dbReference type="InterPro" id="IPR001534">
    <property type="entry name" value="Transthyretin-like"/>
</dbReference>
<dbReference type="GO" id="GO:0005576">
    <property type="term" value="C:extracellular region"/>
    <property type="evidence" value="ECO:0007669"/>
    <property type="project" value="UniProtKB-SubCell"/>
</dbReference>